<dbReference type="GO" id="GO:0030295">
    <property type="term" value="F:protein kinase activator activity"/>
    <property type="evidence" value="ECO:0007669"/>
    <property type="project" value="TreeGrafter"/>
</dbReference>
<evidence type="ECO:0000256" key="4">
    <source>
        <dbReference type="ARBA" id="ARBA00022679"/>
    </source>
</evidence>
<dbReference type="GO" id="GO:0005524">
    <property type="term" value="F:ATP binding"/>
    <property type="evidence" value="ECO:0007669"/>
    <property type="project" value="UniProtKB-KW"/>
</dbReference>
<dbReference type="EMBL" id="FZNS01000007">
    <property type="protein sequence ID" value="SNR79529.1"/>
    <property type="molecule type" value="Genomic_DNA"/>
</dbReference>
<dbReference type="SUPFAM" id="SSF47384">
    <property type="entry name" value="Homodimeric domain of signal transducing histidine kinase"/>
    <property type="match status" value="1"/>
</dbReference>
<dbReference type="InterPro" id="IPR029016">
    <property type="entry name" value="GAF-like_dom_sf"/>
</dbReference>
<dbReference type="Gene3D" id="3.30.565.10">
    <property type="entry name" value="Histidine kinase-like ATPase, C-terminal domain"/>
    <property type="match status" value="1"/>
</dbReference>
<dbReference type="InterPro" id="IPR050351">
    <property type="entry name" value="BphY/WalK/GraS-like"/>
</dbReference>
<evidence type="ECO:0000313" key="10">
    <source>
        <dbReference type="EMBL" id="SNR79529.1"/>
    </source>
</evidence>
<evidence type="ECO:0000259" key="9">
    <source>
        <dbReference type="PROSITE" id="PS50109"/>
    </source>
</evidence>
<organism evidence="10 11">
    <name type="scientific">Hymenobacter mucosus</name>
    <dbReference type="NCBI Taxonomy" id="1411120"/>
    <lineage>
        <taxon>Bacteria</taxon>
        <taxon>Pseudomonadati</taxon>
        <taxon>Bacteroidota</taxon>
        <taxon>Cytophagia</taxon>
        <taxon>Cytophagales</taxon>
        <taxon>Hymenobacteraceae</taxon>
        <taxon>Hymenobacter</taxon>
    </lineage>
</organism>
<dbReference type="InterPro" id="IPR003661">
    <property type="entry name" value="HisK_dim/P_dom"/>
</dbReference>
<dbReference type="Gene3D" id="1.10.287.130">
    <property type="match status" value="1"/>
</dbReference>
<dbReference type="GO" id="GO:0000155">
    <property type="term" value="F:phosphorelay sensor kinase activity"/>
    <property type="evidence" value="ECO:0007669"/>
    <property type="project" value="InterPro"/>
</dbReference>
<dbReference type="Pfam" id="PF02518">
    <property type="entry name" value="HATPase_c"/>
    <property type="match status" value="1"/>
</dbReference>
<evidence type="ECO:0000313" key="11">
    <source>
        <dbReference type="Proteomes" id="UP000198310"/>
    </source>
</evidence>
<evidence type="ECO:0000256" key="1">
    <source>
        <dbReference type="ARBA" id="ARBA00000085"/>
    </source>
</evidence>
<keyword evidence="7" id="KW-0067">ATP-binding</keyword>
<keyword evidence="11" id="KW-1185">Reference proteome</keyword>
<evidence type="ECO:0000256" key="7">
    <source>
        <dbReference type="ARBA" id="ARBA00022840"/>
    </source>
</evidence>
<evidence type="ECO:0000256" key="8">
    <source>
        <dbReference type="ARBA" id="ARBA00023012"/>
    </source>
</evidence>
<dbReference type="InterPro" id="IPR003018">
    <property type="entry name" value="GAF"/>
</dbReference>
<dbReference type="SUPFAM" id="SSF55874">
    <property type="entry name" value="ATPase domain of HSP90 chaperone/DNA topoisomerase II/histidine kinase"/>
    <property type="match status" value="1"/>
</dbReference>
<dbReference type="CDD" id="cd00082">
    <property type="entry name" value="HisKA"/>
    <property type="match status" value="1"/>
</dbReference>
<comment type="catalytic activity">
    <reaction evidence="1">
        <text>ATP + protein L-histidine = ADP + protein N-phospho-L-histidine.</text>
        <dbReference type="EC" id="2.7.13.3"/>
    </reaction>
</comment>
<dbReference type="SUPFAM" id="SSF55781">
    <property type="entry name" value="GAF domain-like"/>
    <property type="match status" value="1"/>
</dbReference>
<dbReference type="InterPro" id="IPR004358">
    <property type="entry name" value="Sig_transdc_His_kin-like_C"/>
</dbReference>
<dbReference type="GO" id="GO:0007234">
    <property type="term" value="P:osmosensory signaling via phosphorelay pathway"/>
    <property type="evidence" value="ECO:0007669"/>
    <property type="project" value="TreeGrafter"/>
</dbReference>
<dbReference type="PROSITE" id="PS50109">
    <property type="entry name" value="HIS_KIN"/>
    <property type="match status" value="1"/>
</dbReference>
<dbReference type="RefSeq" id="WP_089333389.1">
    <property type="nucleotide sequence ID" value="NZ_FZNS01000007.1"/>
</dbReference>
<dbReference type="AlphaFoldDB" id="A0A238Z8W9"/>
<dbReference type="PANTHER" id="PTHR42878">
    <property type="entry name" value="TWO-COMPONENT HISTIDINE KINASE"/>
    <property type="match status" value="1"/>
</dbReference>
<keyword evidence="6 10" id="KW-0418">Kinase</keyword>
<reference evidence="11" key="1">
    <citation type="submission" date="2017-06" db="EMBL/GenBank/DDBJ databases">
        <authorList>
            <person name="Varghese N."/>
            <person name="Submissions S."/>
        </authorList>
    </citation>
    <scope>NUCLEOTIDE SEQUENCE [LARGE SCALE GENOMIC DNA]</scope>
    <source>
        <strain evidence="11">DSM 28041</strain>
    </source>
</reference>
<keyword evidence="4" id="KW-0808">Transferase</keyword>
<dbReference type="InterPro" id="IPR036097">
    <property type="entry name" value="HisK_dim/P_sf"/>
</dbReference>
<dbReference type="SMART" id="SM00387">
    <property type="entry name" value="HATPase_c"/>
    <property type="match status" value="1"/>
</dbReference>
<protein>
    <recommendedName>
        <fullName evidence="2">histidine kinase</fullName>
        <ecNumber evidence="2">2.7.13.3</ecNumber>
    </recommendedName>
</protein>
<feature type="domain" description="Histidine kinase" evidence="9">
    <location>
        <begin position="370"/>
        <end position="584"/>
    </location>
</feature>
<keyword evidence="5" id="KW-0547">Nucleotide-binding</keyword>
<dbReference type="Proteomes" id="UP000198310">
    <property type="component" value="Unassembled WGS sequence"/>
</dbReference>
<evidence type="ECO:0000256" key="2">
    <source>
        <dbReference type="ARBA" id="ARBA00012438"/>
    </source>
</evidence>
<sequence>MSSSPSLPVQEESQSEADLLMRLFPGGGEMGQRIRELDWSATLLGPVRGWPQCLRTAVSIMLGSRFPMMVHWGPQLVHFYNDGYATILQGKHPGALGQPAEPWWREMWPFLQGIFASVLAGQATYFENQLVLPNRQGFIEETYFNFSHSPIYNEAGTVGGIFVTALETTSTVLQQRRLALLSHLTSQTALSVQPAEATQHIISALSTNADDIPFALLYTHEEGTTQAQLRAWFGLPAGEPTAPTIIALSPPANSNLGWPVGAVLQQGRPLLVASLQERFGVWPTGEWPEAPTRALLLPLFVGEANSGPATILIVGLSARRPLDEAYHTFFSLVADYAGRALARARAVHEAQRLNHVLRNMNASLDSFVHIVAHDLKSPATNLQGLLELYYEEEPGSAQDHIVTLLEQEVQRLSNTVRGLLQVLHTQYEAAAPATGTIAWAEVYATVEAEVTELLHQQQGTLTADFGAAPTIRYPQAYLESIMRNLVYNALKYRSPERAPVIQVQSRRQGQMVELKVTDNGRGIDLARDRDRLFQPFTRLTTEGEGAGLGLHLISTLVHRRGGTLDVASTLGAGTTFTVILPEEPTAVPSF</sequence>
<gene>
    <name evidence="10" type="ORF">SAMN06269173_10718</name>
</gene>
<dbReference type="EC" id="2.7.13.3" evidence="2"/>
<dbReference type="PRINTS" id="PR00344">
    <property type="entry name" value="BCTRLSENSOR"/>
</dbReference>
<proteinExistence type="predicted"/>
<evidence type="ECO:0000256" key="3">
    <source>
        <dbReference type="ARBA" id="ARBA00022553"/>
    </source>
</evidence>
<dbReference type="GO" id="GO:0000156">
    <property type="term" value="F:phosphorelay response regulator activity"/>
    <property type="evidence" value="ECO:0007669"/>
    <property type="project" value="TreeGrafter"/>
</dbReference>
<dbReference type="Pfam" id="PF13185">
    <property type="entry name" value="GAF_2"/>
    <property type="match status" value="1"/>
</dbReference>
<dbReference type="PANTHER" id="PTHR42878:SF7">
    <property type="entry name" value="SENSOR HISTIDINE KINASE GLRK"/>
    <property type="match status" value="1"/>
</dbReference>
<evidence type="ECO:0000256" key="6">
    <source>
        <dbReference type="ARBA" id="ARBA00022777"/>
    </source>
</evidence>
<dbReference type="InterPro" id="IPR005467">
    <property type="entry name" value="His_kinase_dom"/>
</dbReference>
<evidence type="ECO:0000256" key="5">
    <source>
        <dbReference type="ARBA" id="ARBA00022741"/>
    </source>
</evidence>
<dbReference type="Gene3D" id="3.30.450.20">
    <property type="entry name" value="PAS domain"/>
    <property type="match status" value="1"/>
</dbReference>
<keyword evidence="8" id="KW-0902">Two-component regulatory system</keyword>
<dbReference type="InterPro" id="IPR036890">
    <property type="entry name" value="HATPase_C_sf"/>
</dbReference>
<dbReference type="InterPro" id="IPR003594">
    <property type="entry name" value="HATPase_dom"/>
</dbReference>
<name>A0A238Z8W9_9BACT</name>
<accession>A0A238Z8W9</accession>
<keyword evidence="3" id="KW-0597">Phosphoprotein</keyword>
<dbReference type="Gene3D" id="3.30.450.40">
    <property type="match status" value="1"/>
</dbReference>